<dbReference type="InterPro" id="IPR011055">
    <property type="entry name" value="Dup_hybrid_motif"/>
</dbReference>
<dbReference type="EMBL" id="CP045798">
    <property type="protein sequence ID" value="QNB44884.1"/>
    <property type="molecule type" value="Genomic_DNA"/>
</dbReference>
<dbReference type="KEGG" id="tfr:BR63_00185"/>
<sequence length="146" mass="16542">MRKQTIISLILPLLLIFTTVSAYGYSADYSEKFRYTGQYYGTWYLYSPFRDSSNNQLYPGVTSKYNNPRPLSSSPHGGVDFSAKTGTNVYPLAHSVVEYINTSIDPNFGKFVIVRYDVNQDGYTDAVYGRHAHQTVDKVNVGSFFM</sequence>
<dbReference type="OrthoDB" id="2550176at2"/>
<keyword evidence="2" id="KW-1185">Reference proteome</keyword>
<dbReference type="SUPFAM" id="SSF51261">
    <property type="entry name" value="Duplicated hybrid motif"/>
    <property type="match status" value="1"/>
</dbReference>
<dbReference type="AlphaFoldDB" id="A0A7G6DYI0"/>
<accession>A0A7G6DYI0</accession>
<proteinExistence type="predicted"/>
<organism evidence="1 2">
    <name type="scientific">Thermanaerosceptrum fracticalcis</name>
    <dbReference type="NCBI Taxonomy" id="1712410"/>
    <lineage>
        <taxon>Bacteria</taxon>
        <taxon>Bacillati</taxon>
        <taxon>Bacillota</taxon>
        <taxon>Clostridia</taxon>
        <taxon>Eubacteriales</taxon>
        <taxon>Peptococcaceae</taxon>
        <taxon>Thermanaerosceptrum</taxon>
    </lineage>
</organism>
<dbReference type="Gene3D" id="2.70.70.10">
    <property type="entry name" value="Glucose Permease (Domain IIA)"/>
    <property type="match status" value="1"/>
</dbReference>
<name>A0A7G6DYI0_THEFR</name>
<gene>
    <name evidence="1" type="ORF">BR63_00185</name>
</gene>
<evidence type="ECO:0000313" key="1">
    <source>
        <dbReference type="EMBL" id="QNB44884.1"/>
    </source>
</evidence>
<protein>
    <submittedName>
        <fullName evidence="1">Uncharacterized protein</fullName>
    </submittedName>
</protein>
<dbReference type="Proteomes" id="UP000515847">
    <property type="component" value="Chromosome"/>
</dbReference>
<evidence type="ECO:0000313" key="2">
    <source>
        <dbReference type="Proteomes" id="UP000515847"/>
    </source>
</evidence>
<reference evidence="1 2" key="1">
    <citation type="journal article" date="2019" name="Front. Microbiol.">
        <title>Thermoanaerosceptrum fracticalcis gen. nov. sp. nov., a Novel Fumarate-Fermenting Microorganism From a Deep Fractured Carbonate Aquifer of the US Great Basin.</title>
        <authorList>
            <person name="Hamilton-Brehm S.D."/>
            <person name="Stewart L.E."/>
            <person name="Zavarin M."/>
            <person name="Caldwell M."/>
            <person name="Lawson P.A."/>
            <person name="Onstott T.C."/>
            <person name="Grzymski J."/>
            <person name="Neveux I."/>
            <person name="Lollar B.S."/>
            <person name="Russell C.E."/>
            <person name="Moser D.P."/>
        </authorList>
    </citation>
    <scope>NUCLEOTIDE SEQUENCE [LARGE SCALE GENOMIC DNA]</scope>
    <source>
        <strain evidence="1 2">DRI-13</strain>
    </source>
</reference>
<dbReference type="RefSeq" id="WP_034424487.1">
    <property type="nucleotide sequence ID" value="NZ_CP045798.1"/>
</dbReference>